<dbReference type="Pfam" id="PF00528">
    <property type="entry name" value="BPD_transp_1"/>
    <property type="match status" value="1"/>
</dbReference>
<dbReference type="PROSITE" id="PS50928">
    <property type="entry name" value="ABC_TM1"/>
    <property type="match status" value="1"/>
</dbReference>
<feature type="transmembrane region" description="Helical" evidence="8">
    <location>
        <begin position="655"/>
        <end position="676"/>
    </location>
</feature>
<feature type="transmembrane region" description="Helical" evidence="8">
    <location>
        <begin position="460"/>
        <end position="482"/>
    </location>
</feature>
<dbReference type="AlphaFoldDB" id="A0A4R6UMI7"/>
<evidence type="ECO:0000256" key="3">
    <source>
        <dbReference type="ARBA" id="ARBA00022692"/>
    </source>
</evidence>
<dbReference type="InterPro" id="IPR015943">
    <property type="entry name" value="WD40/YVTN_repeat-like_dom_sf"/>
</dbReference>
<dbReference type="PANTHER" id="PTHR42727">
    <property type="entry name" value="PHOSPHATE TRANSPORT SYSTEM PERMEASE PROTEIN"/>
    <property type="match status" value="1"/>
</dbReference>
<dbReference type="PROSITE" id="PS00678">
    <property type="entry name" value="WD_REPEATS_1"/>
    <property type="match status" value="1"/>
</dbReference>
<evidence type="ECO:0000256" key="1">
    <source>
        <dbReference type="ARBA" id="ARBA00004651"/>
    </source>
</evidence>
<dbReference type="OrthoDB" id="9785113at2"/>
<evidence type="ECO:0000256" key="8">
    <source>
        <dbReference type="RuleBase" id="RU363032"/>
    </source>
</evidence>
<evidence type="ECO:0000256" key="5">
    <source>
        <dbReference type="ARBA" id="ARBA00022989"/>
    </source>
</evidence>
<dbReference type="EMBL" id="SNYM01000007">
    <property type="protein sequence ID" value="TDQ48310.1"/>
    <property type="molecule type" value="Genomic_DNA"/>
</dbReference>
<comment type="caution">
    <text evidence="10">The sequence shown here is derived from an EMBL/GenBank/DDBJ whole genome shotgun (WGS) entry which is preliminary data.</text>
</comment>
<feature type="domain" description="ABC transmembrane type-1" evidence="9">
    <location>
        <begin position="454"/>
        <end position="742"/>
    </location>
</feature>
<dbReference type="CDD" id="cd06261">
    <property type="entry name" value="TM_PBP2"/>
    <property type="match status" value="1"/>
</dbReference>
<dbReference type="SUPFAM" id="SSF50978">
    <property type="entry name" value="WD40 repeat-like"/>
    <property type="match status" value="1"/>
</dbReference>
<evidence type="ECO:0000256" key="4">
    <source>
        <dbReference type="ARBA" id="ARBA00022737"/>
    </source>
</evidence>
<evidence type="ECO:0000313" key="10">
    <source>
        <dbReference type="EMBL" id="TDQ48310.1"/>
    </source>
</evidence>
<gene>
    <name evidence="10" type="ORF">EV696_10746</name>
</gene>
<evidence type="ECO:0000313" key="11">
    <source>
        <dbReference type="Proteomes" id="UP000295375"/>
    </source>
</evidence>
<dbReference type="Proteomes" id="UP000295375">
    <property type="component" value="Unassembled WGS sequence"/>
</dbReference>
<dbReference type="RefSeq" id="WP_133590085.1">
    <property type="nucleotide sequence ID" value="NZ_CP037953.1"/>
</dbReference>
<keyword evidence="4" id="KW-0677">Repeat</keyword>
<dbReference type="InterPro" id="IPR000515">
    <property type="entry name" value="MetI-like"/>
</dbReference>
<accession>A0A4R6UMI7</accession>
<keyword evidence="11" id="KW-1185">Reference proteome</keyword>
<proteinExistence type="inferred from homology"/>
<dbReference type="Gene3D" id="2.130.10.10">
    <property type="entry name" value="YVTN repeat-like/Quinoprotein amine dehydrogenase"/>
    <property type="match status" value="1"/>
</dbReference>
<dbReference type="PANTHER" id="PTHR42727:SF1">
    <property type="entry name" value="PHOSPHATE TRANSPORT SYSTEM PERMEASE"/>
    <property type="match status" value="1"/>
</dbReference>
<organism evidence="10 11">
    <name type="scientific">Permianibacter aggregans</name>
    <dbReference type="NCBI Taxonomy" id="1510150"/>
    <lineage>
        <taxon>Bacteria</taxon>
        <taxon>Pseudomonadati</taxon>
        <taxon>Pseudomonadota</taxon>
        <taxon>Gammaproteobacteria</taxon>
        <taxon>Pseudomonadales</taxon>
        <taxon>Pseudomonadaceae</taxon>
        <taxon>Permianibacter</taxon>
    </lineage>
</organism>
<feature type="transmembrane region" description="Helical" evidence="8">
    <location>
        <begin position="32"/>
        <end position="56"/>
    </location>
</feature>
<reference evidence="10 11" key="1">
    <citation type="submission" date="2019-03" db="EMBL/GenBank/DDBJ databases">
        <title>Genomic Encyclopedia of Type Strains, Phase IV (KMG-IV): sequencing the most valuable type-strain genomes for metagenomic binning, comparative biology and taxonomic classification.</title>
        <authorList>
            <person name="Goeker M."/>
        </authorList>
    </citation>
    <scope>NUCLEOTIDE SEQUENCE [LARGE SCALE GENOMIC DNA]</scope>
    <source>
        <strain evidence="10 11">DSM 103792</strain>
    </source>
</reference>
<dbReference type="PROSITE" id="PS50082">
    <property type="entry name" value="WD_REPEATS_2"/>
    <property type="match status" value="1"/>
</dbReference>
<dbReference type="InterPro" id="IPR019775">
    <property type="entry name" value="WD40_repeat_CS"/>
</dbReference>
<keyword evidence="8" id="KW-0813">Transport</keyword>
<protein>
    <submittedName>
        <fullName evidence="10">Phosphate transport system permease protein</fullName>
    </submittedName>
</protein>
<evidence type="ECO:0000256" key="7">
    <source>
        <dbReference type="PROSITE-ProRule" id="PRU00221"/>
    </source>
</evidence>
<dbReference type="GO" id="GO:0005886">
    <property type="term" value="C:plasma membrane"/>
    <property type="evidence" value="ECO:0007669"/>
    <property type="project" value="UniProtKB-SubCell"/>
</dbReference>
<feature type="transmembrane region" description="Helical" evidence="8">
    <location>
        <begin position="721"/>
        <end position="742"/>
    </location>
</feature>
<feature type="repeat" description="WD" evidence="7">
    <location>
        <begin position="252"/>
        <end position="279"/>
    </location>
</feature>
<dbReference type="InterPro" id="IPR001680">
    <property type="entry name" value="WD40_rpt"/>
</dbReference>
<evidence type="ECO:0000259" key="9">
    <source>
        <dbReference type="PROSITE" id="PS50928"/>
    </source>
</evidence>
<keyword evidence="2 7" id="KW-0853">WD repeat</keyword>
<feature type="transmembrane region" description="Helical" evidence="8">
    <location>
        <begin position="607"/>
        <end position="625"/>
    </location>
</feature>
<comment type="similarity">
    <text evidence="8">Belongs to the binding-protein-dependent transport system permease family.</text>
</comment>
<feature type="transmembrane region" description="Helical" evidence="8">
    <location>
        <begin position="522"/>
        <end position="542"/>
    </location>
</feature>
<feature type="transmembrane region" description="Helical" evidence="8">
    <location>
        <begin position="494"/>
        <end position="516"/>
    </location>
</feature>
<dbReference type="SUPFAM" id="SSF161098">
    <property type="entry name" value="MetI-like"/>
    <property type="match status" value="1"/>
</dbReference>
<keyword evidence="3 8" id="KW-0812">Transmembrane</keyword>
<evidence type="ECO:0000256" key="6">
    <source>
        <dbReference type="ARBA" id="ARBA00023136"/>
    </source>
</evidence>
<sequence length="756" mass="83576">MSDIDVRQQVRALLDAQTASGRHARRQVKDRLAKYGIAVGGIAVIFAVLLIFGYLFSVVLPIFESAEMEAVEQVPVSVEADSRFTRTDEYGELLFQLTPAGHIEVTKVDNGARIKSQVLSLAEGVTLVSVATINRHSKLYALGFSDHSVLLVTLSTTVSYDAEQNRTVHPVIAFPFGEQFIQLWESEEPMLALAGAGDEEEFKLVAQTSARNVQVFRFAAETSFLDDSMTLEHEPAEALNSTVDIRFLLIEPDGNYLFAASEDGAVESWDLRKSPAEKLAITRLTAPNVQLTELEFLMGGISLLAGDSSGTITQWFRHRNEFNTNELRKVRSFELSKNPVKMIVPEPRRKGFVAIDEQGHFGIFYTTSHRKVLDQDLPVLPASMTLNSSSKLLITVDPDGRLRRYDIDNEHPDISWSALWTKVWYESYEEPAYTWQSSSGSDEFEPKFNVMPLAFGTLKAAFYAMMFALPIGICGAIFTAYFMAPEMRQMVKPVVEVMASLPSVILGFVAGLWLAPVVEDNLAGTFAILLLMPLVMVGFGLLWHHAPKGIRHLVKDGWQAALLLPVIILAGFLLWQFGYLFEDFALNGDARFYLTNNIGIDFEQRNALIVGIAMGFAVIPIVFSISEDAIFGVPKSLINGSLALGASPWQTMVRVVLPTASPGIFSAVMIGLGRAVGETMIVLMATGNTPIMEANLFEGLRTLSANIAVEMPEAEVGSSHYRILFLSALVLFLFTLIFNTVAETVRQRLRKQYGSL</sequence>
<feature type="transmembrane region" description="Helical" evidence="8">
    <location>
        <begin position="562"/>
        <end position="581"/>
    </location>
</feature>
<dbReference type="InterPro" id="IPR035906">
    <property type="entry name" value="MetI-like_sf"/>
</dbReference>
<dbReference type="GO" id="GO:0055085">
    <property type="term" value="P:transmembrane transport"/>
    <property type="evidence" value="ECO:0007669"/>
    <property type="project" value="InterPro"/>
</dbReference>
<keyword evidence="5 8" id="KW-1133">Transmembrane helix</keyword>
<keyword evidence="6 8" id="KW-0472">Membrane</keyword>
<dbReference type="Gene3D" id="1.10.3720.10">
    <property type="entry name" value="MetI-like"/>
    <property type="match status" value="1"/>
</dbReference>
<name>A0A4R6UMI7_9GAMM</name>
<dbReference type="InterPro" id="IPR036322">
    <property type="entry name" value="WD40_repeat_dom_sf"/>
</dbReference>
<comment type="subcellular location">
    <subcellularLocation>
        <location evidence="1 8">Cell membrane</location>
        <topology evidence="1 8">Multi-pass membrane protein</topology>
    </subcellularLocation>
</comment>
<evidence type="ECO:0000256" key="2">
    <source>
        <dbReference type="ARBA" id="ARBA00022574"/>
    </source>
</evidence>